<evidence type="ECO:0000313" key="1">
    <source>
        <dbReference type="EMBL" id="KKL16043.1"/>
    </source>
</evidence>
<protein>
    <submittedName>
        <fullName evidence="1">Uncharacterized protein</fullName>
    </submittedName>
</protein>
<sequence length="209" mass="22597">HGKSSEMTVEGRSLLLFSKSMQFGPYHVTDVHRGWTRGKGFSIVGYSASEAEQKYEFSVNESGRTTWEVQCTTGADMSKLKMKGFLGGSLTIESSSSQLACSLKKEGSEKPSKLVMSQSAKDTALKGIMTDGATQIDISVTHKLDTSSFKMSEPTGYVFSIKGRPVGAVEVINKGTVWFNNSVKPETRSALAATSAVLLLYQDITKTGK</sequence>
<organism evidence="1">
    <name type="scientific">marine sediment metagenome</name>
    <dbReference type="NCBI Taxonomy" id="412755"/>
    <lineage>
        <taxon>unclassified sequences</taxon>
        <taxon>metagenomes</taxon>
        <taxon>ecological metagenomes</taxon>
    </lineage>
</organism>
<dbReference type="EMBL" id="LAZR01039820">
    <property type="protein sequence ID" value="KKL16043.1"/>
    <property type="molecule type" value="Genomic_DNA"/>
</dbReference>
<comment type="caution">
    <text evidence="1">The sequence shown here is derived from an EMBL/GenBank/DDBJ whole genome shotgun (WGS) entry which is preliminary data.</text>
</comment>
<reference evidence="1" key="1">
    <citation type="journal article" date="2015" name="Nature">
        <title>Complex archaea that bridge the gap between prokaryotes and eukaryotes.</title>
        <authorList>
            <person name="Spang A."/>
            <person name="Saw J.H."/>
            <person name="Jorgensen S.L."/>
            <person name="Zaremba-Niedzwiedzka K."/>
            <person name="Martijn J."/>
            <person name="Lind A.E."/>
            <person name="van Eijk R."/>
            <person name="Schleper C."/>
            <person name="Guy L."/>
            <person name="Ettema T.J."/>
        </authorList>
    </citation>
    <scope>NUCLEOTIDE SEQUENCE</scope>
</reference>
<feature type="non-terminal residue" evidence="1">
    <location>
        <position position="1"/>
    </location>
</feature>
<gene>
    <name evidence="1" type="ORF">LCGC14_2499560</name>
</gene>
<proteinExistence type="predicted"/>
<name>A0A0F9DW30_9ZZZZ</name>
<accession>A0A0F9DW30</accession>
<dbReference type="AlphaFoldDB" id="A0A0F9DW30"/>